<keyword evidence="2" id="KW-1185">Reference proteome</keyword>
<protein>
    <recommendedName>
        <fullName evidence="3">Lipoprotein</fullName>
    </recommendedName>
</protein>
<evidence type="ECO:0000313" key="1">
    <source>
        <dbReference type="EMBL" id="BDZ52398.1"/>
    </source>
</evidence>
<proteinExistence type="predicted"/>
<keyword evidence="1" id="KW-0614">Plasmid</keyword>
<dbReference type="Proteomes" id="UP001321486">
    <property type="component" value="Plasmid pNBRC108728a"/>
</dbReference>
<gene>
    <name evidence="1" type="ORF">GCM10025867_46390</name>
</gene>
<name>A0ABN6Y8T4_9MICO</name>
<geneLocation type="plasmid" evidence="1 2">
    <name>pNBRC108728a</name>
</geneLocation>
<reference evidence="2" key="1">
    <citation type="journal article" date="2019" name="Int. J. Syst. Evol. Microbiol.">
        <title>The Global Catalogue of Microorganisms (GCM) 10K type strain sequencing project: providing services to taxonomists for standard genome sequencing and annotation.</title>
        <authorList>
            <consortium name="The Broad Institute Genomics Platform"/>
            <consortium name="The Broad Institute Genome Sequencing Center for Infectious Disease"/>
            <person name="Wu L."/>
            <person name="Ma J."/>
        </authorList>
    </citation>
    <scope>NUCLEOTIDE SEQUENCE [LARGE SCALE GENOMIC DNA]</scope>
    <source>
        <strain evidence="2">NBRC 108728</strain>
    </source>
</reference>
<evidence type="ECO:0008006" key="3">
    <source>
        <dbReference type="Google" id="ProtNLM"/>
    </source>
</evidence>
<accession>A0ABN6Y8T4</accession>
<organism evidence="1 2">
    <name type="scientific">Frondihabitans sucicola</name>
    <dbReference type="NCBI Taxonomy" id="1268041"/>
    <lineage>
        <taxon>Bacteria</taxon>
        <taxon>Bacillati</taxon>
        <taxon>Actinomycetota</taxon>
        <taxon>Actinomycetes</taxon>
        <taxon>Micrococcales</taxon>
        <taxon>Microbacteriaceae</taxon>
        <taxon>Frondihabitans</taxon>
    </lineage>
</organism>
<dbReference type="EMBL" id="AP027733">
    <property type="protein sequence ID" value="BDZ52398.1"/>
    <property type="molecule type" value="Genomic_DNA"/>
</dbReference>
<evidence type="ECO:0000313" key="2">
    <source>
        <dbReference type="Proteomes" id="UP001321486"/>
    </source>
</evidence>
<sequence length="164" mass="16733">MEPDRSGGIMRKTITVATIALLGIGALTGCTHSISDPAPTRAASVSAHLKAHPNDVPAYVDTSQRPFIGDGTGAESIAFTPATGTKSISYFISCAFPSAYSFEVFSGKTSVQKGSGGDCSGVNLSAYGTEVDAAKKPTSITVKVKDGDAFEVTAYLSGDSISNG</sequence>
<dbReference type="PROSITE" id="PS51257">
    <property type="entry name" value="PROKAR_LIPOPROTEIN"/>
    <property type="match status" value="1"/>
</dbReference>